<dbReference type="SUPFAM" id="SSF51735">
    <property type="entry name" value="NAD(P)-binding Rossmann-fold domains"/>
    <property type="match status" value="1"/>
</dbReference>
<dbReference type="GO" id="GO:0016491">
    <property type="term" value="F:oxidoreductase activity"/>
    <property type="evidence" value="ECO:0007669"/>
    <property type="project" value="UniProtKB-KW"/>
</dbReference>
<evidence type="ECO:0000256" key="1">
    <source>
        <dbReference type="ARBA" id="ARBA00006484"/>
    </source>
</evidence>
<dbReference type="GO" id="GO:0016020">
    <property type="term" value="C:membrane"/>
    <property type="evidence" value="ECO:0007669"/>
    <property type="project" value="TreeGrafter"/>
</dbReference>
<sequence>MTWKCALITGGAKGLGKAFARLLIKQNKTVYIADCDEHALVEAAKEIGAAGHFWVDSANISELAVFTQNVLKKVPEIDCLINNAGIQMPLDFVKGADLSNATKEINTNVLSLVHVCGLLVPHLVKKDTACIMNVSSGLAYVPASFAPVYSASMANVLFIFYH</sequence>
<keyword evidence="2" id="KW-0560">Oxidoreductase</keyword>
<dbReference type="EMBL" id="CAJMWS010000300">
    <property type="protein sequence ID" value="CAE6398068.1"/>
    <property type="molecule type" value="Genomic_DNA"/>
</dbReference>
<name>A0A8H2WST6_9AGAM</name>
<dbReference type="Proteomes" id="UP000663846">
    <property type="component" value="Unassembled WGS sequence"/>
</dbReference>
<gene>
    <name evidence="3" type="ORF">RDB_LOCUS51829</name>
</gene>
<dbReference type="PRINTS" id="PR00081">
    <property type="entry name" value="GDHRDH"/>
</dbReference>
<proteinExistence type="inferred from homology"/>
<dbReference type="PANTHER" id="PTHR44196:SF1">
    <property type="entry name" value="DEHYDROGENASE_REDUCTASE SDR FAMILY MEMBER 7B"/>
    <property type="match status" value="1"/>
</dbReference>
<comment type="similarity">
    <text evidence="1">Belongs to the short-chain dehydrogenases/reductases (SDR) family.</text>
</comment>
<evidence type="ECO:0000313" key="4">
    <source>
        <dbReference type="Proteomes" id="UP000663846"/>
    </source>
</evidence>
<protein>
    <submittedName>
        <fullName evidence="3">Uncharacterized protein</fullName>
    </submittedName>
</protein>
<organism evidence="3 4">
    <name type="scientific">Rhizoctonia solani</name>
    <dbReference type="NCBI Taxonomy" id="456999"/>
    <lineage>
        <taxon>Eukaryota</taxon>
        <taxon>Fungi</taxon>
        <taxon>Dikarya</taxon>
        <taxon>Basidiomycota</taxon>
        <taxon>Agaricomycotina</taxon>
        <taxon>Agaricomycetes</taxon>
        <taxon>Cantharellales</taxon>
        <taxon>Ceratobasidiaceae</taxon>
        <taxon>Rhizoctonia</taxon>
    </lineage>
</organism>
<accession>A0A8H2WST6</accession>
<evidence type="ECO:0000256" key="2">
    <source>
        <dbReference type="ARBA" id="ARBA00023002"/>
    </source>
</evidence>
<dbReference type="PANTHER" id="PTHR44196">
    <property type="entry name" value="DEHYDROGENASE/REDUCTASE SDR FAMILY MEMBER 7B"/>
    <property type="match status" value="1"/>
</dbReference>
<dbReference type="InterPro" id="IPR002347">
    <property type="entry name" value="SDR_fam"/>
</dbReference>
<evidence type="ECO:0000313" key="3">
    <source>
        <dbReference type="EMBL" id="CAE6398068.1"/>
    </source>
</evidence>
<dbReference type="Pfam" id="PF00106">
    <property type="entry name" value="adh_short"/>
    <property type="match status" value="1"/>
</dbReference>
<dbReference type="Gene3D" id="3.40.50.720">
    <property type="entry name" value="NAD(P)-binding Rossmann-like Domain"/>
    <property type="match status" value="1"/>
</dbReference>
<dbReference type="AlphaFoldDB" id="A0A8H2WST6"/>
<comment type="caution">
    <text evidence="3">The sequence shown here is derived from an EMBL/GenBank/DDBJ whole genome shotgun (WGS) entry which is preliminary data.</text>
</comment>
<dbReference type="InterPro" id="IPR036291">
    <property type="entry name" value="NAD(P)-bd_dom_sf"/>
</dbReference>
<reference evidence="3" key="1">
    <citation type="submission" date="2021-01" db="EMBL/GenBank/DDBJ databases">
        <authorList>
            <person name="Kaushik A."/>
        </authorList>
    </citation>
    <scope>NUCLEOTIDE SEQUENCE</scope>
    <source>
        <strain evidence="3">AG1-1C</strain>
    </source>
</reference>